<feature type="compositionally biased region" description="Basic and acidic residues" evidence="3">
    <location>
        <begin position="331"/>
        <end position="344"/>
    </location>
</feature>
<sequence length="904" mass="95096">MTFIGREGPIATLRDVIDRGLAGSGGALLVTGEPGIGKTALLHHVLGSLEEDGPQVLTAVATEPGSRHPFAALAELLRPVRVFDGRLPPGQREVLRVCLDTRTAPDAGPFQVASATLNLLAEAAARRPVLQVIENMHWLDAATAAVVTFAARRLSSEPIVLLATLREGFRSPADTTGLPVLPLDPLGAAEAAALVDARAPGLSPVLRARVLAEGDGNPLVLVKLARVAREAYGEATTTASPPPVPRVESAFRARLAGLPPLTRLLLLIAAVHQGSGVTAVVEAAQVIAGESVHPDDLAPAVRGRLITVHGGELRFRHSVIREAVLSGASPEEHRRVRAAVDRTPSRPGPAREPVPAAGPGPDDDADAALEAAAEHTERGGVLAAVAALDDAAQLTDCPERRAELLLRAADLAVEAGRRDEVARLVDRADAGPLSARQRALAAWTAARFHHDLPEGTDVVTLTELAEDVAADGDGALALRILWTAALHCVWEDGGHTAAGRVAALAERLEPADEPLALAVMACAAPLEHGARVLARLRHWAAHPSGDAVTDQTLGTAAVLVGAFELAASFSAAALNGLRAQGRFGLLAKALTVRAWSAALLCDLTVAVPSADAALQLATETSQPVLRATIRATQALIAALGGRFAEVEELATEAIGLGGAYRTRPVLATAHLALAQVAAAQDCLDGALDRLRQPHDPASPAFHPSALHYGLMDLVDVALRAHRAEEVRGIVGRAEEVAAVHPSPALHIGVRFARAVLADDADAERLFSEALAADLTRWPFARARTQLAYGEWLRRRRRDALARTPLRAARDAFDALGAVTFAERARRELRASGEASAKGVPDARELLSPQELEIALMVAEGLTNREIGERLYVSHRTVSSHLHRIFPKLGVTSRTALGRLLRSSP</sequence>
<dbReference type="PANTHER" id="PTHR16305">
    <property type="entry name" value="TESTICULAR SOLUBLE ADENYLYL CYCLASE"/>
    <property type="match status" value="1"/>
</dbReference>
<dbReference type="PRINTS" id="PR00038">
    <property type="entry name" value="HTHLUXR"/>
</dbReference>
<name>A0ABQ3DAP3_9ACTN</name>
<dbReference type="InterPro" id="IPR016032">
    <property type="entry name" value="Sig_transdc_resp-reg_C-effctor"/>
</dbReference>
<dbReference type="EMBL" id="BMVN01000055">
    <property type="protein sequence ID" value="GHA65537.1"/>
    <property type="molecule type" value="Genomic_DNA"/>
</dbReference>
<dbReference type="Pfam" id="PF00196">
    <property type="entry name" value="GerE"/>
    <property type="match status" value="1"/>
</dbReference>
<dbReference type="PROSITE" id="PS50043">
    <property type="entry name" value="HTH_LUXR_2"/>
    <property type="match status" value="1"/>
</dbReference>
<dbReference type="InterPro" id="IPR011990">
    <property type="entry name" value="TPR-like_helical_dom_sf"/>
</dbReference>
<feature type="domain" description="HTH luxR-type" evidence="4">
    <location>
        <begin position="839"/>
        <end position="904"/>
    </location>
</feature>
<dbReference type="SMART" id="SM00421">
    <property type="entry name" value="HTH_LUXR"/>
    <property type="match status" value="1"/>
</dbReference>
<keyword evidence="6" id="KW-1185">Reference proteome</keyword>
<dbReference type="SUPFAM" id="SSF48452">
    <property type="entry name" value="TPR-like"/>
    <property type="match status" value="1"/>
</dbReference>
<proteinExistence type="predicted"/>
<dbReference type="InterPro" id="IPR000792">
    <property type="entry name" value="Tscrpt_reg_LuxR_C"/>
</dbReference>
<dbReference type="Pfam" id="PF13191">
    <property type="entry name" value="AAA_16"/>
    <property type="match status" value="1"/>
</dbReference>
<reference evidence="6" key="1">
    <citation type="journal article" date="2019" name="Int. J. Syst. Evol. Microbiol.">
        <title>The Global Catalogue of Microorganisms (GCM) 10K type strain sequencing project: providing services to taxonomists for standard genome sequencing and annotation.</title>
        <authorList>
            <consortium name="The Broad Institute Genomics Platform"/>
            <consortium name="The Broad Institute Genome Sequencing Center for Infectious Disease"/>
            <person name="Wu L."/>
            <person name="Ma J."/>
        </authorList>
    </citation>
    <scope>NUCLEOTIDE SEQUENCE [LARGE SCALE GENOMIC DNA]</scope>
    <source>
        <strain evidence="6">JCM 4733</strain>
    </source>
</reference>
<evidence type="ECO:0000313" key="6">
    <source>
        <dbReference type="Proteomes" id="UP000653644"/>
    </source>
</evidence>
<dbReference type="Gene3D" id="3.40.50.300">
    <property type="entry name" value="P-loop containing nucleotide triphosphate hydrolases"/>
    <property type="match status" value="1"/>
</dbReference>
<dbReference type="PANTHER" id="PTHR16305:SF35">
    <property type="entry name" value="TRANSCRIPTIONAL ACTIVATOR DOMAIN"/>
    <property type="match status" value="1"/>
</dbReference>
<evidence type="ECO:0000256" key="2">
    <source>
        <dbReference type="ARBA" id="ARBA00022840"/>
    </source>
</evidence>
<dbReference type="PROSITE" id="PS00622">
    <property type="entry name" value="HTH_LUXR_1"/>
    <property type="match status" value="1"/>
</dbReference>
<keyword evidence="1" id="KW-0547">Nucleotide-binding</keyword>
<dbReference type="SUPFAM" id="SSF46894">
    <property type="entry name" value="C-terminal effector domain of the bipartite response regulators"/>
    <property type="match status" value="1"/>
</dbReference>
<dbReference type="RefSeq" id="WP_189894327.1">
    <property type="nucleotide sequence ID" value="NZ_BMVN01000055.1"/>
</dbReference>
<comment type="caution">
    <text evidence="5">The sequence shown here is derived from an EMBL/GenBank/DDBJ whole genome shotgun (WGS) entry which is preliminary data.</text>
</comment>
<accession>A0ABQ3DAP3</accession>
<evidence type="ECO:0000256" key="3">
    <source>
        <dbReference type="SAM" id="MobiDB-lite"/>
    </source>
</evidence>
<dbReference type="Proteomes" id="UP000653644">
    <property type="component" value="Unassembled WGS sequence"/>
</dbReference>
<feature type="region of interest" description="Disordered" evidence="3">
    <location>
        <begin position="331"/>
        <end position="365"/>
    </location>
</feature>
<dbReference type="InterPro" id="IPR036388">
    <property type="entry name" value="WH-like_DNA-bd_sf"/>
</dbReference>
<dbReference type="Gene3D" id="1.10.10.10">
    <property type="entry name" value="Winged helix-like DNA-binding domain superfamily/Winged helix DNA-binding domain"/>
    <property type="match status" value="1"/>
</dbReference>
<feature type="compositionally biased region" description="Pro residues" evidence="3">
    <location>
        <begin position="346"/>
        <end position="358"/>
    </location>
</feature>
<evidence type="ECO:0000256" key="1">
    <source>
        <dbReference type="ARBA" id="ARBA00022741"/>
    </source>
</evidence>
<protein>
    <submittedName>
        <fullName evidence="5">LuxR family transcriptional regulator</fullName>
    </submittedName>
</protein>
<evidence type="ECO:0000313" key="5">
    <source>
        <dbReference type="EMBL" id="GHA65537.1"/>
    </source>
</evidence>
<keyword evidence="2" id="KW-0067">ATP-binding</keyword>
<organism evidence="5 6">
    <name type="scientific">Streptomyces canarius</name>
    <dbReference type="NCBI Taxonomy" id="285453"/>
    <lineage>
        <taxon>Bacteria</taxon>
        <taxon>Bacillati</taxon>
        <taxon>Actinomycetota</taxon>
        <taxon>Actinomycetes</taxon>
        <taxon>Kitasatosporales</taxon>
        <taxon>Streptomycetaceae</taxon>
        <taxon>Streptomyces</taxon>
    </lineage>
</organism>
<dbReference type="SUPFAM" id="SSF52540">
    <property type="entry name" value="P-loop containing nucleoside triphosphate hydrolases"/>
    <property type="match status" value="1"/>
</dbReference>
<dbReference type="InterPro" id="IPR027417">
    <property type="entry name" value="P-loop_NTPase"/>
</dbReference>
<dbReference type="InterPro" id="IPR041664">
    <property type="entry name" value="AAA_16"/>
</dbReference>
<evidence type="ECO:0000259" key="4">
    <source>
        <dbReference type="PROSITE" id="PS50043"/>
    </source>
</evidence>
<gene>
    <name evidence="5" type="ORF">GCM10010345_81820</name>
</gene>
<dbReference type="CDD" id="cd06170">
    <property type="entry name" value="LuxR_C_like"/>
    <property type="match status" value="1"/>
</dbReference>